<reference evidence="1" key="1">
    <citation type="submission" date="2020-12" db="EMBL/GenBank/DDBJ databases">
        <title>Comamonas sp. nov., isolated from stream water.</title>
        <authorList>
            <person name="Park K.-H."/>
        </authorList>
    </citation>
    <scope>NUCLEOTIDE SEQUENCE</scope>
    <source>
        <strain evidence="1">EJ-4</strain>
    </source>
</reference>
<accession>A0A843BHB8</accession>
<keyword evidence="2" id="KW-1185">Reference proteome</keyword>
<organism evidence="1 2">
    <name type="scientific">Comamonas suwonensis</name>
    <dbReference type="NCBI Taxonomy" id="2606214"/>
    <lineage>
        <taxon>Bacteria</taxon>
        <taxon>Pseudomonadati</taxon>
        <taxon>Pseudomonadota</taxon>
        <taxon>Betaproteobacteria</taxon>
        <taxon>Burkholderiales</taxon>
        <taxon>Comamonadaceae</taxon>
        <taxon>Comamonas</taxon>
    </lineage>
</organism>
<sequence>MSNEKQYFAVLAPCGQGVVFDNEVDARWTATGRGAGSDGFGVPTIGDDFRRTYKGEKLRLVTVQVLEEVKV</sequence>
<evidence type="ECO:0000313" key="2">
    <source>
        <dbReference type="Proteomes" id="UP000530032"/>
    </source>
</evidence>
<dbReference type="Proteomes" id="UP000530032">
    <property type="component" value="Unassembled WGS sequence"/>
</dbReference>
<dbReference type="EMBL" id="JABBCQ020000042">
    <property type="protein sequence ID" value="MBI1627079.1"/>
    <property type="molecule type" value="Genomic_DNA"/>
</dbReference>
<dbReference type="RefSeq" id="WP_198462418.1">
    <property type="nucleotide sequence ID" value="NZ_JABBCQ020000042.1"/>
</dbReference>
<protein>
    <submittedName>
        <fullName evidence="1">Uncharacterized protein</fullName>
    </submittedName>
</protein>
<gene>
    <name evidence="1" type="ORF">HF327_021680</name>
</gene>
<dbReference type="AlphaFoldDB" id="A0A843BHB8"/>
<comment type="caution">
    <text evidence="1">The sequence shown here is derived from an EMBL/GenBank/DDBJ whole genome shotgun (WGS) entry which is preliminary data.</text>
</comment>
<evidence type="ECO:0000313" key="1">
    <source>
        <dbReference type="EMBL" id="MBI1627079.1"/>
    </source>
</evidence>
<proteinExistence type="predicted"/>
<name>A0A843BHB8_9BURK</name>